<sequence length="45" mass="5646">NLIEIFWRRIKYQWIPFDAYSCFENLKERLREVLTIFGGKYDIIF</sequence>
<proteinExistence type="predicted"/>
<feature type="non-terminal residue" evidence="1">
    <location>
        <position position="1"/>
    </location>
</feature>
<comment type="caution">
    <text evidence="1">The sequence shown here is derived from an EMBL/GenBank/DDBJ whole genome shotgun (WGS) entry which is preliminary data.</text>
</comment>
<accession>A0A5J4Q2R1</accession>
<name>A0A5J4Q2R1_9ZZZZ</name>
<dbReference type="EMBL" id="SNRY01004965">
    <property type="protein sequence ID" value="KAA6316206.1"/>
    <property type="molecule type" value="Genomic_DNA"/>
</dbReference>
<dbReference type="AlphaFoldDB" id="A0A5J4Q2R1"/>
<evidence type="ECO:0008006" key="2">
    <source>
        <dbReference type="Google" id="ProtNLM"/>
    </source>
</evidence>
<evidence type="ECO:0000313" key="1">
    <source>
        <dbReference type="EMBL" id="KAA6316206.1"/>
    </source>
</evidence>
<organism evidence="1">
    <name type="scientific">termite gut metagenome</name>
    <dbReference type="NCBI Taxonomy" id="433724"/>
    <lineage>
        <taxon>unclassified sequences</taxon>
        <taxon>metagenomes</taxon>
        <taxon>organismal metagenomes</taxon>
    </lineage>
</organism>
<gene>
    <name evidence="1" type="ORF">EZS27_033450</name>
</gene>
<protein>
    <recommendedName>
        <fullName evidence="2">IS630 family transposase</fullName>
    </recommendedName>
</protein>
<reference evidence="1" key="1">
    <citation type="submission" date="2019-03" db="EMBL/GenBank/DDBJ databases">
        <title>Single cell metagenomics reveals metabolic interactions within the superorganism composed of flagellate Streblomastix strix and complex community of Bacteroidetes bacteria on its surface.</title>
        <authorList>
            <person name="Treitli S.C."/>
            <person name="Kolisko M."/>
            <person name="Husnik F."/>
            <person name="Keeling P."/>
            <person name="Hampl V."/>
        </authorList>
    </citation>
    <scope>NUCLEOTIDE SEQUENCE</scope>
    <source>
        <strain evidence="1">STM</strain>
    </source>
</reference>